<accession>A0A7V2SVC0</accession>
<sequence length="79" mass="9509">MRYIFIFLLLGIVLSHTMLIADDGPRSREGWREKNSDISLEEKELIENMDMLEEFEILKKMELLKDIEIFMEKRDDKSE</sequence>
<reference evidence="1" key="1">
    <citation type="journal article" date="2020" name="mSystems">
        <title>Genome- and Community-Level Interaction Insights into Carbon Utilization and Element Cycling Functions of Hydrothermarchaeota in Hydrothermal Sediment.</title>
        <authorList>
            <person name="Zhou Z."/>
            <person name="Liu Y."/>
            <person name="Xu W."/>
            <person name="Pan J."/>
            <person name="Luo Z.H."/>
            <person name="Li M."/>
        </authorList>
    </citation>
    <scope>NUCLEOTIDE SEQUENCE [LARGE SCALE GENOMIC DNA]</scope>
    <source>
        <strain evidence="1">HyVt-503</strain>
    </source>
</reference>
<protein>
    <submittedName>
        <fullName evidence="1">Uncharacterized protein</fullName>
    </submittedName>
</protein>
<proteinExistence type="predicted"/>
<comment type="caution">
    <text evidence="1">The sequence shown here is derived from an EMBL/GenBank/DDBJ whole genome shotgun (WGS) entry which is preliminary data.</text>
</comment>
<dbReference type="Proteomes" id="UP000885797">
    <property type="component" value="Unassembled WGS sequence"/>
</dbReference>
<organism evidence="1">
    <name type="scientific">Dissulfuribacter thermophilus</name>
    <dbReference type="NCBI Taxonomy" id="1156395"/>
    <lineage>
        <taxon>Bacteria</taxon>
        <taxon>Pseudomonadati</taxon>
        <taxon>Thermodesulfobacteriota</taxon>
        <taxon>Dissulfuribacteria</taxon>
        <taxon>Dissulfuribacterales</taxon>
        <taxon>Dissulfuribacteraceae</taxon>
        <taxon>Dissulfuribacter</taxon>
    </lineage>
</organism>
<name>A0A7V2SVC0_9BACT</name>
<dbReference type="AlphaFoldDB" id="A0A7V2SVC0"/>
<dbReference type="EMBL" id="DRND01000099">
    <property type="protein sequence ID" value="HFC46471.1"/>
    <property type="molecule type" value="Genomic_DNA"/>
</dbReference>
<evidence type="ECO:0000313" key="1">
    <source>
        <dbReference type="EMBL" id="HFC46471.1"/>
    </source>
</evidence>
<gene>
    <name evidence="1" type="ORF">ENJ63_01165</name>
</gene>